<dbReference type="Proteomes" id="UP000318801">
    <property type="component" value="Unassembled WGS sequence"/>
</dbReference>
<feature type="transmembrane region" description="Helical" evidence="11">
    <location>
        <begin position="99"/>
        <end position="132"/>
    </location>
</feature>
<evidence type="ECO:0000256" key="8">
    <source>
        <dbReference type="ARBA" id="ARBA00022989"/>
    </source>
</evidence>
<reference evidence="13 14" key="1">
    <citation type="submission" date="2019-06" db="EMBL/GenBank/DDBJ databases">
        <authorList>
            <person name="Li M."/>
        </authorList>
    </citation>
    <scope>NUCLEOTIDE SEQUENCE [LARGE SCALE GENOMIC DNA]</scope>
    <source>
        <strain evidence="13 14">BGMRC2036</strain>
    </source>
</reference>
<comment type="subcellular location">
    <subcellularLocation>
        <location evidence="1">Cell membrane</location>
        <topology evidence="1">Multi-pass membrane protein</topology>
    </subcellularLocation>
</comment>
<name>A0A506U433_9HYPH</name>
<keyword evidence="2" id="KW-1003">Cell membrane</keyword>
<evidence type="ECO:0000259" key="12">
    <source>
        <dbReference type="Pfam" id="PF00892"/>
    </source>
</evidence>
<dbReference type="GO" id="GO:0005886">
    <property type="term" value="C:plasma membrane"/>
    <property type="evidence" value="ECO:0007669"/>
    <property type="project" value="UniProtKB-SubCell"/>
</dbReference>
<feature type="domain" description="EamA" evidence="12">
    <location>
        <begin position="144"/>
        <end position="277"/>
    </location>
</feature>
<feature type="transmembrane region" description="Helical" evidence="11">
    <location>
        <begin position="144"/>
        <end position="161"/>
    </location>
</feature>
<dbReference type="OrthoDB" id="9783707at2"/>
<evidence type="ECO:0000256" key="5">
    <source>
        <dbReference type="ARBA" id="ARBA00022556"/>
    </source>
</evidence>
<feature type="transmembrane region" description="Helical" evidence="11">
    <location>
        <begin position="30"/>
        <end position="51"/>
    </location>
</feature>
<dbReference type="InterPro" id="IPR037185">
    <property type="entry name" value="EmrE-like"/>
</dbReference>
<evidence type="ECO:0000256" key="4">
    <source>
        <dbReference type="ARBA" id="ARBA00022519"/>
    </source>
</evidence>
<feature type="transmembrane region" description="Helical" evidence="11">
    <location>
        <begin position="58"/>
        <end position="79"/>
    </location>
</feature>
<keyword evidence="6 11" id="KW-0812">Transmembrane</keyword>
<keyword evidence="10 11" id="KW-0472">Membrane</keyword>
<dbReference type="SUPFAM" id="SSF103481">
    <property type="entry name" value="Multidrug resistance efflux transporter EmrE"/>
    <property type="match status" value="2"/>
</dbReference>
<dbReference type="EMBL" id="VHLG01000014">
    <property type="protein sequence ID" value="TPW28061.1"/>
    <property type="molecule type" value="Genomic_DNA"/>
</dbReference>
<proteinExistence type="predicted"/>
<evidence type="ECO:0000256" key="7">
    <source>
        <dbReference type="ARBA" id="ARBA00022985"/>
    </source>
</evidence>
<keyword evidence="8 11" id="KW-1133">Transmembrane helix</keyword>
<evidence type="ECO:0000256" key="1">
    <source>
        <dbReference type="ARBA" id="ARBA00004651"/>
    </source>
</evidence>
<comment type="caution">
    <text evidence="13">The sequence shown here is derived from an EMBL/GenBank/DDBJ whole genome shotgun (WGS) entry which is preliminary data.</text>
</comment>
<dbReference type="AlphaFoldDB" id="A0A506U433"/>
<evidence type="ECO:0000313" key="14">
    <source>
        <dbReference type="Proteomes" id="UP000318801"/>
    </source>
</evidence>
<dbReference type="RefSeq" id="WP_141150558.1">
    <property type="nucleotide sequence ID" value="NZ_VHLG01000014.1"/>
</dbReference>
<sequence>METYVFAAVLLAALLHAGWNSVVKVGLDRFSTILLLALVQAVIALPILPFVEKPALASWGFILAAALLHTGYKLFLIRAYAFSDLSQAYPLARGTAPLIVTLVSITCLGVVLSPAALVAIAVISAGILLMTLKGASARKMDRRAVFYALGTAGFTASYTLVDGTGARIAGTASGFILAMVIVDALMMAVVAFLLKGRHAFSAVLPAWRTGIAAGAMSLGAYWIAVWAFTVAPIALVAALRETSILFATLIAAFILNEEVNRWRWLSALLIAAGVVVMKV</sequence>
<gene>
    <name evidence="13" type="ORF">FJU08_18640</name>
</gene>
<keyword evidence="14" id="KW-1185">Reference proteome</keyword>
<evidence type="ECO:0000256" key="2">
    <source>
        <dbReference type="ARBA" id="ARBA00022475"/>
    </source>
</evidence>
<evidence type="ECO:0000256" key="10">
    <source>
        <dbReference type="ARBA" id="ARBA00023136"/>
    </source>
</evidence>
<dbReference type="InterPro" id="IPR000620">
    <property type="entry name" value="EamA_dom"/>
</dbReference>
<keyword evidence="4" id="KW-0997">Cell inner membrane</keyword>
<keyword evidence="3" id="KW-0444">Lipid biosynthesis</keyword>
<protein>
    <submittedName>
        <fullName evidence="13">EamA family transporter</fullName>
    </submittedName>
</protein>
<feature type="transmembrane region" description="Helical" evidence="11">
    <location>
        <begin position="206"/>
        <end position="227"/>
    </location>
</feature>
<feature type="transmembrane region" description="Helical" evidence="11">
    <location>
        <begin position="173"/>
        <end position="194"/>
    </location>
</feature>
<keyword evidence="5" id="KW-0441">Lipid A biosynthesis</keyword>
<dbReference type="PANTHER" id="PTHR30561">
    <property type="entry name" value="SMR FAMILY PROTON-DEPENDENT DRUG EFFLUX TRANSPORTER SUGE"/>
    <property type="match status" value="1"/>
</dbReference>
<dbReference type="GO" id="GO:0009103">
    <property type="term" value="P:lipopolysaccharide biosynthetic process"/>
    <property type="evidence" value="ECO:0007669"/>
    <property type="project" value="UniProtKB-KW"/>
</dbReference>
<dbReference type="GO" id="GO:0009245">
    <property type="term" value="P:lipid A biosynthetic process"/>
    <property type="evidence" value="ECO:0007669"/>
    <property type="project" value="UniProtKB-KW"/>
</dbReference>
<dbReference type="Gene3D" id="1.10.3730.20">
    <property type="match status" value="2"/>
</dbReference>
<accession>A0A506U433</accession>
<evidence type="ECO:0000256" key="3">
    <source>
        <dbReference type="ARBA" id="ARBA00022516"/>
    </source>
</evidence>
<evidence type="ECO:0000256" key="6">
    <source>
        <dbReference type="ARBA" id="ARBA00022692"/>
    </source>
</evidence>
<evidence type="ECO:0000313" key="13">
    <source>
        <dbReference type="EMBL" id="TPW28061.1"/>
    </source>
</evidence>
<evidence type="ECO:0000256" key="11">
    <source>
        <dbReference type="SAM" id="Phobius"/>
    </source>
</evidence>
<evidence type="ECO:0000256" key="9">
    <source>
        <dbReference type="ARBA" id="ARBA00023098"/>
    </source>
</evidence>
<dbReference type="InterPro" id="IPR000390">
    <property type="entry name" value="Small_drug/metabolite_transptr"/>
</dbReference>
<dbReference type="GO" id="GO:0022857">
    <property type="term" value="F:transmembrane transporter activity"/>
    <property type="evidence" value="ECO:0007669"/>
    <property type="project" value="InterPro"/>
</dbReference>
<dbReference type="PANTHER" id="PTHR30561:SF9">
    <property type="entry name" value="4-AMINO-4-DEOXY-L-ARABINOSE-PHOSPHOUNDECAPRENOL FLIPPASE SUBUNIT ARNF-RELATED"/>
    <property type="match status" value="1"/>
</dbReference>
<dbReference type="Pfam" id="PF00892">
    <property type="entry name" value="EamA"/>
    <property type="match status" value="1"/>
</dbReference>
<feature type="transmembrane region" description="Helical" evidence="11">
    <location>
        <begin position="233"/>
        <end position="255"/>
    </location>
</feature>
<keyword evidence="7" id="KW-0448">Lipopolysaccharide biosynthesis</keyword>
<organism evidence="13 14">
    <name type="scientific">Martelella alba</name>
    <dbReference type="NCBI Taxonomy" id="2590451"/>
    <lineage>
        <taxon>Bacteria</taxon>
        <taxon>Pseudomonadati</taxon>
        <taxon>Pseudomonadota</taxon>
        <taxon>Alphaproteobacteria</taxon>
        <taxon>Hyphomicrobiales</taxon>
        <taxon>Aurantimonadaceae</taxon>
        <taxon>Martelella</taxon>
    </lineage>
</organism>
<keyword evidence="9" id="KW-0443">Lipid metabolism</keyword>